<evidence type="ECO:0000259" key="6">
    <source>
        <dbReference type="PROSITE" id="PS50111"/>
    </source>
</evidence>
<accession>A0A975GMA6</accession>
<proteinExistence type="inferred from homology"/>
<dbReference type="InterPro" id="IPR004089">
    <property type="entry name" value="MCPsignal_dom"/>
</dbReference>
<dbReference type="Gene3D" id="1.10.287.950">
    <property type="entry name" value="Methyl-accepting chemotaxis protein"/>
    <property type="match status" value="1"/>
</dbReference>
<dbReference type="GO" id="GO:0016020">
    <property type="term" value="C:membrane"/>
    <property type="evidence" value="ECO:0007669"/>
    <property type="project" value="InterPro"/>
</dbReference>
<organism evidence="7 8">
    <name type="scientific">Desulfonema magnum</name>
    <dbReference type="NCBI Taxonomy" id="45655"/>
    <lineage>
        <taxon>Bacteria</taxon>
        <taxon>Pseudomonadati</taxon>
        <taxon>Thermodesulfobacteriota</taxon>
        <taxon>Desulfobacteria</taxon>
        <taxon>Desulfobacterales</taxon>
        <taxon>Desulfococcaceae</taxon>
        <taxon>Desulfonema</taxon>
    </lineage>
</organism>
<keyword evidence="5" id="KW-0472">Membrane</keyword>
<reference evidence="7" key="1">
    <citation type="journal article" date="2021" name="Microb. Physiol.">
        <title>Proteogenomic Insights into the Physiology of Marine, Sulfate-Reducing, Filamentous Desulfonema limicola and Desulfonema magnum.</title>
        <authorList>
            <person name="Schnaars V."/>
            <person name="Wohlbrand L."/>
            <person name="Scheve S."/>
            <person name="Hinrichs C."/>
            <person name="Reinhardt R."/>
            <person name="Rabus R."/>
        </authorList>
    </citation>
    <scope>NUCLEOTIDE SEQUENCE</scope>
    <source>
        <strain evidence="7">4be13</strain>
    </source>
</reference>
<keyword evidence="4" id="KW-0175">Coiled coil</keyword>
<dbReference type="SUPFAM" id="SSF58104">
    <property type="entry name" value="Methyl-accepting chemotaxis protein (MCP) signaling domain"/>
    <property type="match status" value="1"/>
</dbReference>
<keyword evidence="1" id="KW-0145">Chemotaxis</keyword>
<dbReference type="KEGG" id="dmm:dnm_027350"/>
<name>A0A975GMA6_9BACT</name>
<evidence type="ECO:0000256" key="4">
    <source>
        <dbReference type="SAM" id="Coils"/>
    </source>
</evidence>
<dbReference type="Pfam" id="PF00015">
    <property type="entry name" value="MCPsignal"/>
    <property type="match status" value="1"/>
</dbReference>
<feature type="transmembrane region" description="Helical" evidence="5">
    <location>
        <begin position="306"/>
        <end position="327"/>
    </location>
</feature>
<evidence type="ECO:0000313" key="7">
    <source>
        <dbReference type="EMBL" id="QTA86711.1"/>
    </source>
</evidence>
<dbReference type="GO" id="GO:0004888">
    <property type="term" value="F:transmembrane signaling receptor activity"/>
    <property type="evidence" value="ECO:0007669"/>
    <property type="project" value="InterPro"/>
</dbReference>
<dbReference type="RefSeq" id="WP_207682230.1">
    <property type="nucleotide sequence ID" value="NZ_CP061800.1"/>
</dbReference>
<sequence length="599" mass="66146">MKRLAALSYKSIPAKLFLVNFMICITFISVALTVFISFRYIKKDMTGVFTVKLNQIIGNAQTGRELGELIADTNFLIAAFYGKEELLKTEGQYLVTRAAELSARGTDARLKESLNQFTDKMQRLLDQCAAVNHTRKEIKAINQKIDSSLTSMEKTISEKIVDYMMEGQDISVLERLPFAIAGYHEMLLRLDIQFTERGMDCHQLSIKEESHPLLVLLKELQLGFRTLTGYDSDIATYGKQLIGDAGTYRKTIIKFHEALEEFQTRLNQTAHEKEHLMTLMGEIDKEFAQATEEGVRIFTEKISLGITKGIFISLLMAMFIIIFSSFLSRSVTQSLQRLIKGLENMSQRVSVGSGEILSSSQQLAQNASEQAASLEETSATMEEMDATTRQNAEHADHANDIIKNSAEDVSAADHSVKQLTLSMEEIFRASEEIRKIIKVIDEIASQTNLLALNAAVEATRAGEAGAGFAVVADEVRNLAMRTTDAAKNTSVIIETTISKVADSSNMVSVVNETFARVKKNFHEIGQLIADVAAGSNEQARGITHISISMSEMDKAVQVSAANAEEMAGTSEEMNAHAGYMNGFVRELSALAGKNAFIFS</sequence>
<dbReference type="SMART" id="SM00283">
    <property type="entry name" value="MA"/>
    <property type="match status" value="1"/>
</dbReference>
<keyword evidence="3" id="KW-0807">Transducer</keyword>
<feature type="transmembrane region" description="Helical" evidence="5">
    <location>
        <begin position="12"/>
        <end position="36"/>
    </location>
</feature>
<evidence type="ECO:0000256" key="1">
    <source>
        <dbReference type="ARBA" id="ARBA00022500"/>
    </source>
</evidence>
<dbReference type="PANTHER" id="PTHR43531">
    <property type="entry name" value="PROTEIN ICFG"/>
    <property type="match status" value="1"/>
</dbReference>
<dbReference type="PROSITE" id="PS50111">
    <property type="entry name" value="CHEMOTAXIS_TRANSDUC_2"/>
    <property type="match status" value="1"/>
</dbReference>
<feature type="coiled-coil region" evidence="4">
    <location>
        <begin position="357"/>
        <end position="384"/>
    </location>
</feature>
<evidence type="ECO:0000256" key="2">
    <source>
        <dbReference type="ARBA" id="ARBA00029447"/>
    </source>
</evidence>
<dbReference type="InterPro" id="IPR051310">
    <property type="entry name" value="MCP_chemotaxis"/>
</dbReference>
<gene>
    <name evidence="7" type="ORF">dnm_027350</name>
</gene>
<dbReference type="AlphaFoldDB" id="A0A975GMA6"/>
<keyword evidence="8" id="KW-1185">Reference proteome</keyword>
<dbReference type="EMBL" id="CP061800">
    <property type="protein sequence ID" value="QTA86711.1"/>
    <property type="molecule type" value="Genomic_DNA"/>
</dbReference>
<keyword evidence="5" id="KW-1133">Transmembrane helix</keyword>
<keyword evidence="5" id="KW-0812">Transmembrane</keyword>
<dbReference type="CDD" id="cd11386">
    <property type="entry name" value="MCP_signal"/>
    <property type="match status" value="1"/>
</dbReference>
<dbReference type="GO" id="GO:0006935">
    <property type="term" value="P:chemotaxis"/>
    <property type="evidence" value="ECO:0007669"/>
    <property type="project" value="UniProtKB-KW"/>
</dbReference>
<dbReference type="PANTHER" id="PTHR43531:SF11">
    <property type="entry name" value="METHYL-ACCEPTING CHEMOTAXIS PROTEIN 3"/>
    <property type="match status" value="1"/>
</dbReference>
<dbReference type="GO" id="GO:0007165">
    <property type="term" value="P:signal transduction"/>
    <property type="evidence" value="ECO:0007669"/>
    <property type="project" value="UniProtKB-KW"/>
</dbReference>
<dbReference type="PRINTS" id="PR00260">
    <property type="entry name" value="CHEMTRNSDUCR"/>
</dbReference>
<dbReference type="Proteomes" id="UP000663722">
    <property type="component" value="Chromosome"/>
</dbReference>
<comment type="similarity">
    <text evidence="2">Belongs to the methyl-accepting chemotaxis (MCP) protein family.</text>
</comment>
<dbReference type="InterPro" id="IPR004090">
    <property type="entry name" value="Chemotax_Me-accpt_rcpt"/>
</dbReference>
<protein>
    <submittedName>
        <fullName evidence="7">Methyl-accepting chemotaxis protein domain-containing protein</fullName>
    </submittedName>
</protein>
<evidence type="ECO:0000256" key="3">
    <source>
        <dbReference type="PROSITE-ProRule" id="PRU00284"/>
    </source>
</evidence>
<evidence type="ECO:0000256" key="5">
    <source>
        <dbReference type="SAM" id="Phobius"/>
    </source>
</evidence>
<feature type="domain" description="Methyl-accepting transducer" evidence="6">
    <location>
        <begin position="345"/>
        <end position="574"/>
    </location>
</feature>
<evidence type="ECO:0000313" key="8">
    <source>
        <dbReference type="Proteomes" id="UP000663722"/>
    </source>
</evidence>